<gene>
    <name evidence="2" type="ORF">OS493_010117</name>
</gene>
<name>A0A9W9YEK7_9CNID</name>
<proteinExistence type="predicted"/>
<organism evidence="2 3">
    <name type="scientific">Desmophyllum pertusum</name>
    <dbReference type="NCBI Taxonomy" id="174260"/>
    <lineage>
        <taxon>Eukaryota</taxon>
        <taxon>Metazoa</taxon>
        <taxon>Cnidaria</taxon>
        <taxon>Anthozoa</taxon>
        <taxon>Hexacorallia</taxon>
        <taxon>Scleractinia</taxon>
        <taxon>Caryophylliina</taxon>
        <taxon>Caryophylliidae</taxon>
        <taxon>Desmophyllum</taxon>
    </lineage>
</organism>
<dbReference type="Proteomes" id="UP001163046">
    <property type="component" value="Unassembled WGS sequence"/>
</dbReference>
<evidence type="ECO:0000313" key="3">
    <source>
        <dbReference type="Proteomes" id="UP001163046"/>
    </source>
</evidence>
<dbReference type="EMBL" id="MU827781">
    <property type="protein sequence ID" value="KAJ7337260.1"/>
    <property type="molecule type" value="Genomic_DNA"/>
</dbReference>
<accession>A0A9W9YEK7</accession>
<evidence type="ECO:0000313" key="2">
    <source>
        <dbReference type="EMBL" id="KAJ7337260.1"/>
    </source>
</evidence>
<dbReference type="AlphaFoldDB" id="A0A9W9YEK7"/>
<evidence type="ECO:0000256" key="1">
    <source>
        <dbReference type="SAM" id="MobiDB-lite"/>
    </source>
</evidence>
<protein>
    <submittedName>
        <fullName evidence="2">Uncharacterized protein</fullName>
    </submittedName>
</protein>
<reference evidence="2" key="1">
    <citation type="submission" date="2023-01" db="EMBL/GenBank/DDBJ databases">
        <title>Genome assembly of the deep-sea coral Lophelia pertusa.</title>
        <authorList>
            <person name="Herrera S."/>
            <person name="Cordes E."/>
        </authorList>
    </citation>
    <scope>NUCLEOTIDE SEQUENCE</scope>
    <source>
        <strain evidence="2">USNM1676648</strain>
        <tissue evidence="2">Polyp</tissue>
    </source>
</reference>
<sequence>MSSEALAEEIMEAAHASSTHREDDLRRFARGDSPPREGKPHIREQAYQKTCKPKKIVRFKAEPEILSGTTNSATDKVCPMKDDIGVAGTHSVMSSYTGHSWAVRKPSTFTQQFKELTNNDILLAGNNDSPLPIPEFKPKWHGGGPCLPSIRPGKTQIVDNFLEKHRRKMQREMEEDFEGWGEPEPKEVKRILERPLSAKLPHYPANWDRLPKESPPGRGGPGYCLGLVWNKPESGSFLSDASSEDISELTRNEGQEDVFQANIERPQPPRRRLFADCQAFPSHDSIVQEPATWCRASRLPKPLSQHPLNKTAVDDKVDLVDVEKHPRAIIIVNQLCFSPNTCYENERALISQLL</sequence>
<feature type="compositionally biased region" description="Acidic residues" evidence="1">
    <location>
        <begin position="1"/>
        <end position="11"/>
    </location>
</feature>
<feature type="region of interest" description="Disordered" evidence="1">
    <location>
        <begin position="1"/>
        <end position="45"/>
    </location>
</feature>
<comment type="caution">
    <text evidence="2">The sequence shown here is derived from an EMBL/GenBank/DDBJ whole genome shotgun (WGS) entry which is preliminary data.</text>
</comment>
<feature type="compositionally biased region" description="Basic and acidic residues" evidence="1">
    <location>
        <begin position="19"/>
        <end position="45"/>
    </location>
</feature>
<keyword evidence="3" id="KW-1185">Reference proteome</keyword>
<dbReference type="OrthoDB" id="5990130at2759"/>